<sequence>MAAQICDLLAARANVEGAPIVRILCVTNMYPSPDRPGSGAFVCHQVEQLRRFGHTVDVIDILGSQSKMNYLRCALDVMRMTRAVAYDVVHAHYGYSAYPAMFRSKAPLVITLHGTDVLGSAFERLCTHAVSHFADAIIVVSEGLRKRIPGIVIPCGVDLGVFRPYDRDKARARLQWPKDKYIVLFPFDPARREKRYDLARASVERLVQEGVDAELMTVFNMANGEMPWCYSAADAMLLCSDREGSPTSIKEALACNLPVVATKVGDVGELLSGIAGTRICPPDVGTIARNLREVFDWSRSSEFRGRAAMARYDQVVTVEKIVEVYADVLSNFRAKAVDRRLLRSG</sequence>
<dbReference type="InterPro" id="IPR050194">
    <property type="entry name" value="Glycosyltransferase_grp1"/>
</dbReference>
<dbReference type="SUPFAM" id="SSF53756">
    <property type="entry name" value="UDP-Glycosyltransferase/glycogen phosphorylase"/>
    <property type="match status" value="1"/>
</dbReference>
<dbReference type="InterPro" id="IPR028098">
    <property type="entry name" value="Glyco_trans_4-like_N"/>
</dbReference>
<proteinExistence type="predicted"/>
<gene>
    <name evidence="2" type="ORF">WN72_18925</name>
</gene>
<evidence type="ECO:0000313" key="2">
    <source>
        <dbReference type="EMBL" id="QOZ68145.1"/>
    </source>
</evidence>
<dbReference type="Pfam" id="PF13439">
    <property type="entry name" value="Glyco_transf_4"/>
    <property type="match status" value="1"/>
</dbReference>
<dbReference type="Proteomes" id="UP000594015">
    <property type="component" value="Chromosome"/>
</dbReference>
<dbReference type="PANTHER" id="PTHR45947">
    <property type="entry name" value="SULFOQUINOVOSYL TRANSFERASE SQD2"/>
    <property type="match status" value="1"/>
</dbReference>
<evidence type="ECO:0000313" key="3">
    <source>
        <dbReference type="Proteomes" id="UP000594015"/>
    </source>
</evidence>
<dbReference type="GO" id="GO:0016757">
    <property type="term" value="F:glycosyltransferase activity"/>
    <property type="evidence" value="ECO:0007669"/>
    <property type="project" value="UniProtKB-ARBA"/>
</dbReference>
<organism evidence="2 3">
    <name type="scientific">Bradyrhizobium arachidis</name>
    <dbReference type="NCBI Taxonomy" id="858423"/>
    <lineage>
        <taxon>Bacteria</taxon>
        <taxon>Pseudomonadati</taxon>
        <taxon>Pseudomonadota</taxon>
        <taxon>Alphaproteobacteria</taxon>
        <taxon>Hyphomicrobiales</taxon>
        <taxon>Nitrobacteraceae</taxon>
        <taxon>Bradyrhizobium</taxon>
    </lineage>
</organism>
<dbReference type="KEGG" id="barh:WN72_18925"/>
<feature type="domain" description="Glycosyltransferase subfamily 4-like N-terminal" evidence="1">
    <location>
        <begin position="51"/>
        <end position="159"/>
    </location>
</feature>
<dbReference type="EMBL" id="CP030050">
    <property type="protein sequence ID" value="QOZ68145.1"/>
    <property type="molecule type" value="Genomic_DNA"/>
</dbReference>
<dbReference type="PANTHER" id="PTHR45947:SF15">
    <property type="entry name" value="TEICHURONIC ACID BIOSYNTHESIS GLYCOSYLTRANSFERASE TUAC-RELATED"/>
    <property type="match status" value="1"/>
</dbReference>
<dbReference type="Pfam" id="PF13692">
    <property type="entry name" value="Glyco_trans_1_4"/>
    <property type="match status" value="1"/>
</dbReference>
<accession>A0AAE7NRF1</accession>
<dbReference type="Gene3D" id="3.40.50.2000">
    <property type="entry name" value="Glycogen Phosphorylase B"/>
    <property type="match status" value="2"/>
</dbReference>
<evidence type="ECO:0000259" key="1">
    <source>
        <dbReference type="Pfam" id="PF13439"/>
    </source>
</evidence>
<dbReference type="AlphaFoldDB" id="A0AAE7NRF1"/>
<name>A0AAE7NRF1_9BRAD</name>
<protein>
    <submittedName>
        <fullName evidence="2">Glycosyltransferase</fullName>
    </submittedName>
</protein>
<reference evidence="2 3" key="1">
    <citation type="submission" date="2018-06" db="EMBL/GenBank/DDBJ databases">
        <title>Comparative genomics of Bradyrhizobium nodulating Arachidis hypogaea.</title>
        <authorList>
            <person name="Li Y."/>
        </authorList>
    </citation>
    <scope>NUCLEOTIDE SEQUENCE [LARGE SCALE GENOMIC DNA]</scope>
    <source>
        <strain evidence="2 3">CCBAU 051107</strain>
    </source>
</reference>